<evidence type="ECO:0000256" key="6">
    <source>
        <dbReference type="ARBA" id="ARBA00022687"/>
    </source>
</evidence>
<comment type="subcellular location">
    <subcellularLocation>
        <location evidence="1 9">Secreted</location>
        <location evidence="1 9">Extracellular space</location>
        <location evidence="1 9">Extracellular matrix</location>
    </subcellularLocation>
</comment>
<keyword evidence="8" id="KW-0449">Lipoprotein</keyword>
<dbReference type="GO" id="GO:0060070">
    <property type="term" value="P:canonical Wnt signaling pathway"/>
    <property type="evidence" value="ECO:0007669"/>
    <property type="project" value="TreeGrafter"/>
</dbReference>
<proteinExistence type="inferred from homology"/>
<evidence type="ECO:0000256" key="4">
    <source>
        <dbReference type="ARBA" id="ARBA00022525"/>
    </source>
</evidence>
<dbReference type="AlphaFoldDB" id="A0A8D2N5I0"/>
<evidence type="ECO:0000313" key="12">
    <source>
        <dbReference type="Proteomes" id="UP000694413"/>
    </source>
</evidence>
<dbReference type="InterPro" id="IPR018161">
    <property type="entry name" value="Wnt_CS"/>
</dbReference>
<dbReference type="PRINTS" id="PR01349">
    <property type="entry name" value="WNTPROTEIN"/>
</dbReference>
<dbReference type="GO" id="GO:0030182">
    <property type="term" value="P:neuron differentiation"/>
    <property type="evidence" value="ECO:0007669"/>
    <property type="project" value="TreeGrafter"/>
</dbReference>
<reference evidence="11" key="2">
    <citation type="submission" date="2025-09" db="UniProtKB">
        <authorList>
            <consortium name="Ensembl"/>
        </authorList>
    </citation>
    <scope>IDENTIFICATION</scope>
</reference>
<keyword evidence="5" id="KW-0272">Extracellular matrix</keyword>
<feature type="compositionally biased region" description="Low complexity" evidence="10">
    <location>
        <begin position="86"/>
        <end position="101"/>
    </location>
</feature>
<dbReference type="PANTHER" id="PTHR12027">
    <property type="entry name" value="WNT RELATED"/>
    <property type="match status" value="1"/>
</dbReference>
<dbReference type="Pfam" id="PF00110">
    <property type="entry name" value="wnt"/>
    <property type="match status" value="1"/>
</dbReference>
<dbReference type="InterPro" id="IPR005817">
    <property type="entry name" value="Wnt"/>
</dbReference>
<dbReference type="SMART" id="SM00097">
    <property type="entry name" value="WNT1"/>
    <property type="match status" value="1"/>
</dbReference>
<feature type="compositionally biased region" description="Pro residues" evidence="10">
    <location>
        <begin position="65"/>
        <end position="85"/>
    </location>
</feature>
<sequence>QLALQPLLVPNPVCEWHRNRLCSPPRGAGPAAIKGAVGPSSPGPAHNPCPSPIPAPNPHHSLIPAPNPHPSPHPSSLYPPQPHSQPHPSSQSPSQPHSRPWAAPPPLPPRCCASWGSPQPSSGSDWRAARWPGTRASTAGCWCPSSCSCAAGTWRRCPALSAPPAGRSSCASRALPTCAGTAPPSSVPPASAPTCSQVLSDSLDTRCKCHGVSGSCSVKTCWKGLPDLGEIASDLKSRYLAALKVTHRLVGPRKQLIPKEGDARPVTEMDLVYLISSPDYCTPNPQLGSLGTQDRPCNRSSVGSDSCDLLCCGRGYNTYTEEVQERCHCRYRWCCSVVCRRCRRSLDRHVCK</sequence>
<dbReference type="PANTHER" id="PTHR12027:SF34">
    <property type="entry name" value="PROTEIN WNT"/>
    <property type="match status" value="1"/>
</dbReference>
<dbReference type="Ensembl" id="ENSZALT00000023577.1">
    <property type="protein sequence ID" value="ENSZALP00000017735.1"/>
    <property type="gene ID" value="ENSZALG00000014303.1"/>
</dbReference>
<keyword evidence="4" id="KW-0964">Secreted</keyword>
<evidence type="ECO:0000313" key="11">
    <source>
        <dbReference type="Ensembl" id="ENSZALP00000017735.1"/>
    </source>
</evidence>
<evidence type="ECO:0000256" key="1">
    <source>
        <dbReference type="ARBA" id="ARBA00004498"/>
    </source>
</evidence>
<evidence type="ECO:0000256" key="7">
    <source>
        <dbReference type="ARBA" id="ARBA00023157"/>
    </source>
</evidence>
<keyword evidence="7" id="KW-1015">Disulfide bond</keyword>
<reference evidence="11" key="1">
    <citation type="submission" date="2025-08" db="UniProtKB">
        <authorList>
            <consortium name="Ensembl"/>
        </authorList>
    </citation>
    <scope>IDENTIFICATION</scope>
</reference>
<keyword evidence="6 9" id="KW-0879">Wnt signaling pathway</keyword>
<organism evidence="11 12">
    <name type="scientific">Zonotrichia albicollis</name>
    <name type="common">White-throated sparrow</name>
    <name type="synonym">Fringilla albicollis</name>
    <dbReference type="NCBI Taxonomy" id="44394"/>
    <lineage>
        <taxon>Eukaryota</taxon>
        <taxon>Metazoa</taxon>
        <taxon>Chordata</taxon>
        <taxon>Craniata</taxon>
        <taxon>Vertebrata</taxon>
        <taxon>Euteleostomi</taxon>
        <taxon>Archelosauria</taxon>
        <taxon>Archosauria</taxon>
        <taxon>Dinosauria</taxon>
        <taxon>Saurischia</taxon>
        <taxon>Theropoda</taxon>
        <taxon>Coelurosauria</taxon>
        <taxon>Aves</taxon>
        <taxon>Neognathae</taxon>
        <taxon>Neoaves</taxon>
        <taxon>Telluraves</taxon>
        <taxon>Australaves</taxon>
        <taxon>Passeriformes</taxon>
        <taxon>Passerellidae</taxon>
        <taxon>Zonotrichia</taxon>
    </lineage>
</organism>
<gene>
    <name evidence="11" type="primary">LOC102067264</name>
</gene>
<dbReference type="GO" id="GO:0005109">
    <property type="term" value="F:frizzled binding"/>
    <property type="evidence" value="ECO:0007669"/>
    <property type="project" value="TreeGrafter"/>
</dbReference>
<evidence type="ECO:0000256" key="3">
    <source>
        <dbReference type="ARBA" id="ARBA00022473"/>
    </source>
</evidence>
<dbReference type="Gene3D" id="3.30.2460.20">
    <property type="match status" value="1"/>
</dbReference>
<accession>A0A8D2N5I0</accession>
<dbReference type="PROSITE" id="PS00246">
    <property type="entry name" value="WNT1"/>
    <property type="match status" value="1"/>
</dbReference>
<keyword evidence="3 9" id="KW-0217">Developmental protein</keyword>
<dbReference type="GO" id="GO:0005615">
    <property type="term" value="C:extracellular space"/>
    <property type="evidence" value="ECO:0007669"/>
    <property type="project" value="TreeGrafter"/>
</dbReference>
<dbReference type="GO" id="GO:0005125">
    <property type="term" value="F:cytokine activity"/>
    <property type="evidence" value="ECO:0007669"/>
    <property type="project" value="TreeGrafter"/>
</dbReference>
<dbReference type="InterPro" id="IPR043158">
    <property type="entry name" value="Wnt_C"/>
</dbReference>
<evidence type="ECO:0000256" key="2">
    <source>
        <dbReference type="ARBA" id="ARBA00005683"/>
    </source>
</evidence>
<comment type="similarity">
    <text evidence="2 9">Belongs to the Wnt family.</text>
</comment>
<dbReference type="GO" id="GO:0045165">
    <property type="term" value="P:cell fate commitment"/>
    <property type="evidence" value="ECO:0007669"/>
    <property type="project" value="TreeGrafter"/>
</dbReference>
<protein>
    <recommendedName>
        <fullName evidence="9">Protein Wnt</fullName>
    </recommendedName>
</protein>
<dbReference type="Proteomes" id="UP000694413">
    <property type="component" value="Unassembled WGS sequence"/>
</dbReference>
<comment type="function">
    <text evidence="9">Ligand for members of the frizzled family of seven transmembrane receptors.</text>
</comment>
<evidence type="ECO:0000256" key="5">
    <source>
        <dbReference type="ARBA" id="ARBA00022530"/>
    </source>
</evidence>
<evidence type="ECO:0000256" key="9">
    <source>
        <dbReference type="RuleBase" id="RU003500"/>
    </source>
</evidence>
<dbReference type="FunFam" id="3.30.2460.20:FF:000001">
    <property type="entry name" value="Wnt homolog"/>
    <property type="match status" value="1"/>
</dbReference>
<evidence type="ECO:0000256" key="8">
    <source>
        <dbReference type="ARBA" id="ARBA00023288"/>
    </source>
</evidence>
<name>A0A8D2N5I0_ZONAL</name>
<feature type="region of interest" description="Disordered" evidence="10">
    <location>
        <begin position="25"/>
        <end position="103"/>
    </location>
</feature>
<evidence type="ECO:0000256" key="10">
    <source>
        <dbReference type="SAM" id="MobiDB-lite"/>
    </source>
</evidence>
<keyword evidence="12" id="KW-1185">Reference proteome</keyword>
<feature type="compositionally biased region" description="Pro residues" evidence="10">
    <location>
        <begin position="41"/>
        <end position="57"/>
    </location>
</feature>